<dbReference type="KEGG" id="smul:SMUL_2221"/>
<sequence length="579" mass="68100">MELVYLWVEEYKNIKNQGFNFSPRFTCKYDKDKNELTIEEKKDYVSIFPDNINMTAIVGENGSGKSSISGLLVEYSYQEFSSNNKKGFLVFFDGEKFLFKQGFTGKTLDFNIQNNTAYTYENQNKPRSIDTIYFSNDVASIFNNPDYAFRLQRYSHLDAYYEEKKTLMPSNKYITSNEKKEKLETFNKRLQSLLSEDEKILSFIQNKLVFNSYKRELHFYEIGAYITGNKDFLQLLNLDKLSGNTVFKDSMDLEEHFLKLLILFRLREHFWDNEVGAVINSIKDEFNTKNFELSNCMKIFEVINPYDKKNHVYTKKNIQDILDKFEYLKNEIWVEKKTNTISSIFKTSNELLNILLENINRTNYFNSKDSTYTYFSLSSGEREYISIFVAFIHHLKRVNKNLSVSENEFIFLFDEIDLGLHPNWQKNLIKDLIYFAKKNTNKKVQIIVTSHSPFILSDIPKENVIFLENGKQVYPNIETFGANIHTLLSHGFFMKDGLMGEFAKSKINEVIDYLNGKNSPITDDDEAQRYIRIIGEPIVKKQLQRMLDSKKLDKMKEIDALKNQIESLQSRLENLEKKS</sequence>
<dbReference type="InterPro" id="IPR003959">
    <property type="entry name" value="ATPase_AAA_core"/>
</dbReference>
<dbReference type="EMBL" id="CP007201">
    <property type="protein sequence ID" value="AHJ13474.1"/>
    <property type="molecule type" value="Genomic_DNA"/>
</dbReference>
<dbReference type="GO" id="GO:0016887">
    <property type="term" value="F:ATP hydrolysis activity"/>
    <property type="evidence" value="ECO:0007669"/>
    <property type="project" value="InterPro"/>
</dbReference>
<keyword evidence="1" id="KW-0175">Coiled coil</keyword>
<dbReference type="GO" id="GO:0006302">
    <property type="term" value="P:double-strand break repair"/>
    <property type="evidence" value="ECO:0007669"/>
    <property type="project" value="TreeGrafter"/>
</dbReference>
<feature type="coiled-coil region" evidence="1">
    <location>
        <begin position="551"/>
        <end position="578"/>
    </location>
</feature>
<feature type="domain" description="AAA+ ATPase" evidence="2">
    <location>
        <begin position="51"/>
        <end position="471"/>
    </location>
</feature>
<protein>
    <submittedName>
        <fullName evidence="3">ATPase domain-containing protein</fullName>
    </submittedName>
</protein>
<dbReference type="Proteomes" id="UP000019322">
    <property type="component" value="Chromosome"/>
</dbReference>
<dbReference type="PANTHER" id="PTHR32182:SF22">
    <property type="entry name" value="ATP-DEPENDENT ENDONUCLEASE, OLD FAMILY-RELATED"/>
    <property type="match status" value="1"/>
</dbReference>
<proteinExistence type="predicted"/>
<dbReference type="PANTHER" id="PTHR32182">
    <property type="entry name" value="DNA REPLICATION AND REPAIR PROTEIN RECF"/>
    <property type="match status" value="1"/>
</dbReference>
<name>A0AA86AND3_SULMK</name>
<dbReference type="Pfam" id="PF13304">
    <property type="entry name" value="AAA_21"/>
    <property type="match status" value="1"/>
</dbReference>
<dbReference type="SUPFAM" id="SSF52540">
    <property type="entry name" value="P-loop containing nucleoside triphosphate hydrolases"/>
    <property type="match status" value="1"/>
</dbReference>
<evidence type="ECO:0000256" key="1">
    <source>
        <dbReference type="SAM" id="Coils"/>
    </source>
</evidence>
<dbReference type="Gene3D" id="3.40.50.300">
    <property type="entry name" value="P-loop containing nucleotide triphosphate hydrolases"/>
    <property type="match status" value="1"/>
</dbReference>
<organism evidence="3 4">
    <name type="scientific">Sulfurospirillum multivorans (strain DM 12446 / JCM 15788 / NBRC 109480)</name>
    <dbReference type="NCBI Taxonomy" id="1150621"/>
    <lineage>
        <taxon>Bacteria</taxon>
        <taxon>Pseudomonadati</taxon>
        <taxon>Campylobacterota</taxon>
        <taxon>Epsilonproteobacteria</taxon>
        <taxon>Campylobacterales</taxon>
        <taxon>Sulfurospirillaceae</taxon>
        <taxon>Sulfurospirillum</taxon>
    </lineage>
</organism>
<dbReference type="InterPro" id="IPR027417">
    <property type="entry name" value="P-loop_NTPase"/>
</dbReference>
<dbReference type="SMART" id="SM00382">
    <property type="entry name" value="AAA"/>
    <property type="match status" value="1"/>
</dbReference>
<dbReference type="RefSeq" id="WP_025345324.1">
    <property type="nucleotide sequence ID" value="NZ_CP007201.1"/>
</dbReference>
<reference evidence="3 4" key="1">
    <citation type="journal article" date="2014" name="Environ. Microbiol.">
        <title>Insights into organohalide respiration and the versatile catabolism of Sulfurospirillum multivorans gained from comparative genomics and physiological studies.</title>
        <authorList>
            <person name="Goris T."/>
            <person name="Schubert T."/>
            <person name="Gadkari J."/>
            <person name="Wubet T."/>
            <person name="Tarkka M."/>
            <person name="Buscot F."/>
            <person name="Adrian L."/>
            <person name="Diekert G."/>
        </authorList>
    </citation>
    <scope>NUCLEOTIDE SEQUENCE [LARGE SCALE GENOMIC DNA]</scope>
    <source>
        <strain evidence="4">DM 12446 / JCM 15788 / NBRC 109480</strain>
    </source>
</reference>
<dbReference type="GO" id="GO:0000731">
    <property type="term" value="P:DNA synthesis involved in DNA repair"/>
    <property type="evidence" value="ECO:0007669"/>
    <property type="project" value="TreeGrafter"/>
</dbReference>
<dbReference type="GO" id="GO:0005524">
    <property type="term" value="F:ATP binding"/>
    <property type="evidence" value="ECO:0007669"/>
    <property type="project" value="InterPro"/>
</dbReference>
<evidence type="ECO:0000313" key="3">
    <source>
        <dbReference type="EMBL" id="AHJ13474.1"/>
    </source>
</evidence>
<accession>A0AA86AND3</accession>
<evidence type="ECO:0000259" key="2">
    <source>
        <dbReference type="SMART" id="SM00382"/>
    </source>
</evidence>
<dbReference type="InterPro" id="IPR003593">
    <property type="entry name" value="AAA+_ATPase"/>
</dbReference>
<dbReference type="CDD" id="cd00267">
    <property type="entry name" value="ABC_ATPase"/>
    <property type="match status" value="1"/>
</dbReference>
<gene>
    <name evidence="3" type="ORF">SMUL_2221</name>
</gene>
<dbReference type="AlphaFoldDB" id="A0AA86AND3"/>
<evidence type="ECO:0000313" key="4">
    <source>
        <dbReference type="Proteomes" id="UP000019322"/>
    </source>
</evidence>